<evidence type="ECO:0000256" key="5">
    <source>
        <dbReference type="PIRSR" id="PIRSR006278-2"/>
    </source>
</evidence>
<evidence type="ECO:0000256" key="1">
    <source>
        <dbReference type="ARBA" id="ARBA00001933"/>
    </source>
</evidence>
<comment type="similarity">
    <text evidence="2">Belongs to the ACC deaminase/D-cysteine desulfhydrase family.</text>
</comment>
<dbReference type="EMBL" id="JTDV01000008">
    <property type="protein sequence ID" value="KJD32610.1"/>
    <property type="molecule type" value="Genomic_DNA"/>
</dbReference>
<dbReference type="Gene3D" id="3.40.50.1100">
    <property type="match status" value="2"/>
</dbReference>
<name>A0A0D7W0E1_9FLAO</name>
<dbReference type="Pfam" id="PF00291">
    <property type="entry name" value="PALP"/>
    <property type="match status" value="1"/>
</dbReference>
<dbReference type="STRING" id="1382798.PK35_10450"/>
<dbReference type="InterPro" id="IPR027278">
    <property type="entry name" value="ACCD_DCysDesulf"/>
</dbReference>
<accession>A0A0D7W0E1</accession>
<dbReference type="OrthoDB" id="9801249at2"/>
<evidence type="ECO:0000313" key="8">
    <source>
        <dbReference type="Proteomes" id="UP000032361"/>
    </source>
</evidence>
<organism evidence="7 8">
    <name type="scientific">Neotamlana nanhaiensis</name>
    <dbReference type="NCBI Taxonomy" id="1382798"/>
    <lineage>
        <taxon>Bacteria</taxon>
        <taxon>Pseudomonadati</taxon>
        <taxon>Bacteroidota</taxon>
        <taxon>Flavobacteriia</taxon>
        <taxon>Flavobacteriales</taxon>
        <taxon>Flavobacteriaceae</taxon>
        <taxon>Neotamlana</taxon>
    </lineage>
</organism>
<sequence length="303" mass="33775">MIFQLEHSINQRINLPENFGVELYVKREDRIHPFISGNKYRKLKYNLQEAGRLEYKTLLTFGGAYSNHIAAVAAAGKAFGFNTIGVVRGEELQSKINENVTLRFAQNEGMQFKFVSREAYRDKTSESFLNDLKNEFGSFYTIPEGGTNTFAVKGCEEILSEEDKTFDVICCAVGTGGTISGLINASYGNQQILGFPALKGDFLKEDISKFVAKGNWKLITDYHFGGYAKINQALIGFINSFKIENDIPLDPVYTGKMMYGIYNLIENGYFSKGSKILAIHTGGLQGITGMNATLKKKKLPLIQ</sequence>
<feature type="modified residue" description="N6-(pyridoxal phosphate)lysine" evidence="5">
    <location>
        <position position="39"/>
    </location>
</feature>
<evidence type="ECO:0000256" key="3">
    <source>
        <dbReference type="ARBA" id="ARBA00022898"/>
    </source>
</evidence>
<keyword evidence="8" id="KW-1185">Reference proteome</keyword>
<dbReference type="InterPro" id="IPR001926">
    <property type="entry name" value="TrpB-like_PALP"/>
</dbReference>
<reference evidence="7 8" key="1">
    <citation type="journal article" date="2015" name="Antonie Van Leeuwenhoek">
        <title>Tamlana nanhaiensis sp. nov., isolated from surface seawater collected from the South China Sea.</title>
        <authorList>
            <person name="Liu X."/>
            <person name="Lai Q."/>
            <person name="Du Y."/>
            <person name="Li G."/>
            <person name="Sun F."/>
            <person name="Shao Z."/>
        </authorList>
    </citation>
    <scope>NUCLEOTIDE SEQUENCE [LARGE SCALE GENOMIC DNA]</scope>
    <source>
        <strain evidence="7 8">FHC16</strain>
    </source>
</reference>
<keyword evidence="3 5" id="KW-0663">Pyridoxal phosphate</keyword>
<proteinExistence type="inferred from homology"/>
<dbReference type="InterPro" id="IPR036052">
    <property type="entry name" value="TrpB-like_PALP_sf"/>
</dbReference>
<evidence type="ECO:0000256" key="2">
    <source>
        <dbReference type="ARBA" id="ARBA00008639"/>
    </source>
</evidence>
<gene>
    <name evidence="7" type="ORF">PK35_10450</name>
</gene>
<dbReference type="PANTHER" id="PTHR43780">
    <property type="entry name" value="1-AMINOCYCLOPROPANE-1-CARBOXYLATE DEAMINASE-RELATED"/>
    <property type="match status" value="1"/>
</dbReference>
<evidence type="ECO:0000313" key="7">
    <source>
        <dbReference type="EMBL" id="KJD32610.1"/>
    </source>
</evidence>
<feature type="active site" description="Nucleophile" evidence="4">
    <location>
        <position position="66"/>
    </location>
</feature>
<evidence type="ECO:0000256" key="4">
    <source>
        <dbReference type="PIRSR" id="PIRSR006278-1"/>
    </source>
</evidence>
<dbReference type="RefSeq" id="WP_044626657.1">
    <property type="nucleotide sequence ID" value="NZ_JTDV01000008.1"/>
</dbReference>
<evidence type="ECO:0000259" key="6">
    <source>
        <dbReference type="Pfam" id="PF00291"/>
    </source>
</evidence>
<dbReference type="GO" id="GO:0019148">
    <property type="term" value="F:D-cysteine desulfhydrase activity"/>
    <property type="evidence" value="ECO:0007669"/>
    <property type="project" value="TreeGrafter"/>
</dbReference>
<comment type="caution">
    <text evidence="7">The sequence shown here is derived from an EMBL/GenBank/DDBJ whole genome shotgun (WGS) entry which is preliminary data.</text>
</comment>
<feature type="domain" description="Tryptophan synthase beta chain-like PALP" evidence="6">
    <location>
        <begin position="14"/>
        <end position="282"/>
    </location>
</feature>
<dbReference type="PANTHER" id="PTHR43780:SF2">
    <property type="entry name" value="1-AMINOCYCLOPROPANE-1-CARBOXYLATE DEAMINASE-RELATED"/>
    <property type="match status" value="1"/>
</dbReference>
<dbReference type="PIRSF" id="PIRSF006278">
    <property type="entry name" value="ACCD_DCysDesulf"/>
    <property type="match status" value="1"/>
</dbReference>
<comment type="cofactor">
    <cofactor evidence="1">
        <name>pyridoxal 5'-phosphate</name>
        <dbReference type="ChEBI" id="CHEBI:597326"/>
    </cofactor>
</comment>
<dbReference type="AlphaFoldDB" id="A0A0D7W0E1"/>
<dbReference type="Proteomes" id="UP000032361">
    <property type="component" value="Unassembled WGS sequence"/>
</dbReference>
<dbReference type="SUPFAM" id="SSF53686">
    <property type="entry name" value="Tryptophan synthase beta subunit-like PLP-dependent enzymes"/>
    <property type="match status" value="1"/>
</dbReference>
<protein>
    <submittedName>
        <fullName evidence="7">1-aminocyclopropane-1-carboxylate deaminase</fullName>
    </submittedName>
</protein>
<dbReference type="PATRIC" id="fig|1382798.3.peg.3442"/>